<dbReference type="RefSeq" id="WP_255969140.1">
    <property type="nucleotide sequence ID" value="NZ_JANFQF010000010.1"/>
</dbReference>
<name>A0ABT1QD77_9NOCA</name>
<comment type="caution">
    <text evidence="1">The sequence shown here is derived from an EMBL/GenBank/DDBJ whole genome shotgun (WGS) entry which is preliminary data.</text>
</comment>
<proteinExistence type="predicted"/>
<sequence>MSDGLEVDVTVVASAGARMVRSAEVLRQRAVDAEWLEFGGAQAGREYRALGDELRDALGVVSVALDGWATDTEAFGNTLRSAATRYAGTDGTFADALDEVRP</sequence>
<dbReference type="Proteomes" id="UP001524501">
    <property type="component" value="Unassembled WGS sequence"/>
</dbReference>
<accession>A0ABT1QD77</accession>
<evidence type="ECO:0000313" key="1">
    <source>
        <dbReference type="EMBL" id="MCQ4120234.1"/>
    </source>
</evidence>
<keyword evidence="2" id="KW-1185">Reference proteome</keyword>
<protein>
    <submittedName>
        <fullName evidence="1">Type VII secretion target</fullName>
    </submittedName>
</protein>
<gene>
    <name evidence="1" type="ORF">NOF53_13800</name>
</gene>
<organism evidence="1 2">
    <name type="scientific">Rhodococcus tibetensis</name>
    <dbReference type="NCBI Taxonomy" id="2965064"/>
    <lineage>
        <taxon>Bacteria</taxon>
        <taxon>Bacillati</taxon>
        <taxon>Actinomycetota</taxon>
        <taxon>Actinomycetes</taxon>
        <taxon>Mycobacteriales</taxon>
        <taxon>Nocardiaceae</taxon>
        <taxon>Rhodococcus</taxon>
    </lineage>
</organism>
<dbReference type="EMBL" id="JANFQF010000010">
    <property type="protein sequence ID" value="MCQ4120234.1"/>
    <property type="molecule type" value="Genomic_DNA"/>
</dbReference>
<dbReference type="Pfam" id="PF10824">
    <property type="entry name" value="T7SS_ESX_EspC"/>
    <property type="match status" value="1"/>
</dbReference>
<reference evidence="1 2" key="1">
    <citation type="submission" date="2022-07" db="EMBL/GenBank/DDBJ databases">
        <title>Degradation activity of malathion, p-nitrophenol and potential low-temperature adaptation strategy of Rhodococcus sp. FXJ9.536.</title>
        <authorList>
            <person name="Huang J."/>
            <person name="Huang Y."/>
        </authorList>
    </citation>
    <scope>NUCLEOTIDE SEQUENCE [LARGE SCALE GENOMIC DNA]</scope>
    <source>
        <strain evidence="1 2">FXJ9.536</strain>
    </source>
</reference>
<evidence type="ECO:0000313" key="2">
    <source>
        <dbReference type="Proteomes" id="UP001524501"/>
    </source>
</evidence>
<dbReference type="InterPro" id="IPR022536">
    <property type="entry name" value="EspC"/>
</dbReference>